<evidence type="ECO:0000313" key="2">
    <source>
        <dbReference type="EMBL" id="OGZ66307.1"/>
    </source>
</evidence>
<dbReference type="PANTHER" id="PTHR33495">
    <property type="entry name" value="ANTI-SIGMA FACTOR ANTAGONIST TM_1081-RELATED-RELATED"/>
    <property type="match status" value="1"/>
</dbReference>
<evidence type="ECO:0000259" key="1">
    <source>
        <dbReference type="PROSITE" id="PS50801"/>
    </source>
</evidence>
<dbReference type="GO" id="GO:0043856">
    <property type="term" value="F:anti-sigma factor antagonist activity"/>
    <property type="evidence" value="ECO:0007669"/>
    <property type="project" value="TreeGrafter"/>
</dbReference>
<dbReference type="CDD" id="cd07043">
    <property type="entry name" value="STAS_anti-anti-sigma_factors"/>
    <property type="match status" value="1"/>
</dbReference>
<proteinExistence type="predicted"/>
<protein>
    <submittedName>
        <fullName evidence="2">Anti-anti-sigma factor</fullName>
    </submittedName>
</protein>
<feature type="domain" description="STAS" evidence="1">
    <location>
        <begin position="32"/>
        <end position="117"/>
    </location>
</feature>
<dbReference type="EMBL" id="MHOP01000006">
    <property type="protein sequence ID" value="OGZ66307.1"/>
    <property type="molecule type" value="Genomic_DNA"/>
</dbReference>
<evidence type="ECO:0000313" key="3">
    <source>
        <dbReference type="Proteomes" id="UP000178774"/>
    </source>
</evidence>
<dbReference type="PROSITE" id="PS50801">
    <property type="entry name" value="STAS"/>
    <property type="match status" value="1"/>
</dbReference>
<accession>A0A1G2HV17</accession>
<dbReference type="InterPro" id="IPR036513">
    <property type="entry name" value="STAS_dom_sf"/>
</dbReference>
<dbReference type="Proteomes" id="UP000178774">
    <property type="component" value="Unassembled WGS sequence"/>
</dbReference>
<gene>
    <name evidence="2" type="ORF">A2822_04575</name>
</gene>
<dbReference type="Gene3D" id="3.30.750.24">
    <property type="entry name" value="STAS domain"/>
    <property type="match status" value="1"/>
</dbReference>
<dbReference type="SUPFAM" id="SSF52091">
    <property type="entry name" value="SpoIIaa-like"/>
    <property type="match status" value="1"/>
</dbReference>
<sequence>MAKRIEVKDHGEITVVRFTDKKLLDDHHRGQVDQMADQLFALVDEGHKKILLNFSGVEYLCSAALGKYIFLQKKIHAAGGQLVLCNIKDEIYEVFEITKLNYLFECVPDEQAALEKF</sequence>
<reference evidence="2 3" key="1">
    <citation type="journal article" date="2016" name="Nat. Commun.">
        <title>Thousands of microbial genomes shed light on interconnected biogeochemical processes in an aquifer system.</title>
        <authorList>
            <person name="Anantharaman K."/>
            <person name="Brown C.T."/>
            <person name="Hug L.A."/>
            <person name="Sharon I."/>
            <person name="Castelle C.J."/>
            <person name="Probst A.J."/>
            <person name="Thomas B.C."/>
            <person name="Singh A."/>
            <person name="Wilkins M.J."/>
            <person name="Karaoz U."/>
            <person name="Brodie E.L."/>
            <person name="Williams K.H."/>
            <person name="Hubbard S.S."/>
            <person name="Banfield J.F."/>
        </authorList>
    </citation>
    <scope>NUCLEOTIDE SEQUENCE [LARGE SCALE GENOMIC DNA]</scope>
</reference>
<name>A0A1G2HV17_9BACT</name>
<dbReference type="InterPro" id="IPR002645">
    <property type="entry name" value="STAS_dom"/>
</dbReference>
<organism evidence="2 3">
    <name type="scientific">Candidatus Staskawiczbacteria bacterium RIFCSPHIGHO2_01_FULL_41_41</name>
    <dbReference type="NCBI Taxonomy" id="1802203"/>
    <lineage>
        <taxon>Bacteria</taxon>
        <taxon>Candidatus Staskawicziibacteriota</taxon>
    </lineage>
</organism>
<dbReference type="AlphaFoldDB" id="A0A1G2HV17"/>
<dbReference type="PANTHER" id="PTHR33495:SF2">
    <property type="entry name" value="ANTI-SIGMA FACTOR ANTAGONIST TM_1081-RELATED"/>
    <property type="match status" value="1"/>
</dbReference>
<dbReference type="Pfam" id="PF01740">
    <property type="entry name" value="STAS"/>
    <property type="match status" value="1"/>
</dbReference>
<comment type="caution">
    <text evidence="2">The sequence shown here is derived from an EMBL/GenBank/DDBJ whole genome shotgun (WGS) entry which is preliminary data.</text>
</comment>